<dbReference type="Proteomes" id="UP000885771">
    <property type="component" value="Unassembled WGS sequence"/>
</dbReference>
<dbReference type="FunFam" id="3.40.50.12780:FF:000012">
    <property type="entry name" value="Non-ribosomal peptide synthetase"/>
    <property type="match status" value="1"/>
</dbReference>
<feature type="non-terminal residue" evidence="6">
    <location>
        <position position="1"/>
    </location>
</feature>
<dbReference type="CDD" id="cd19531">
    <property type="entry name" value="LCL_NRPS-like"/>
    <property type="match status" value="1"/>
</dbReference>
<dbReference type="PROSITE" id="PS00455">
    <property type="entry name" value="AMP_BINDING"/>
    <property type="match status" value="1"/>
</dbReference>
<dbReference type="NCBIfam" id="TIGR01733">
    <property type="entry name" value="AA-adenyl-dom"/>
    <property type="match status" value="1"/>
</dbReference>
<dbReference type="SUPFAM" id="SSF52540">
    <property type="entry name" value="P-loop containing nucleoside triphosphate hydrolases"/>
    <property type="match status" value="1"/>
</dbReference>
<evidence type="ECO:0000256" key="2">
    <source>
        <dbReference type="ARBA" id="ARBA00006432"/>
    </source>
</evidence>
<protein>
    <submittedName>
        <fullName evidence="6">Amino acid adenylation domain-containing protein</fullName>
    </submittedName>
</protein>
<dbReference type="Gene3D" id="3.40.50.300">
    <property type="entry name" value="P-loop containing nucleotide triphosphate hydrolases"/>
    <property type="match status" value="1"/>
</dbReference>
<dbReference type="PROSITE" id="PS50075">
    <property type="entry name" value="CARRIER"/>
    <property type="match status" value="2"/>
</dbReference>
<sequence>ADLVRLRLPGVGRQPGLDLPPRNRLESYLADVWKEVLGISKISMYDNFFDLGGNSLKAAVLINRLQEIVAQKLHIGMVFQAPYIAEFAMFAQEYFSQEILKKFKSSFPEQKQYVLASGSISARNRLNEDDVQKFRHIIKPLPARKTAPLHKAKNKQAIFLLSPPRSGSTLLRVMLAGNNRLFSPPELDLLSFNSMGERYRFFSEQNLPLWLEATTQAIKEIKRFSTEEAEKTMREIEARDTSVKDFYHYMQQGLGQRLLVDKTPSYALDPAILQRAEEDFDRPLYIHLLRHPYAMIYSFIEAKLDKNFFKYPHDFNRQQLAELIWQNSHQNILDFLQNIPGERHIMIRFEDILFRPEAETRRLCAFLNIPFSGEMLKPYHGKKMTDGLKDSSQMVGDFKFYLHRNINNTVADKWKKFHKEDFLSPRSEELARRFEYETKTAGRVVAGAELSKIESVPRLSYMPLSFAQQRLWFIDQLEPGNKQYNVPGAVRIRGKVDADLLEQSLNLLIARHEILRTTFHTVEGRGMQKIHGNYRCALRMHDLRALEAEQAEAKARELVNRLAQVSFKLDTLPLFHTDVIFLNDEECLLVLVAHHIITDGWSNGIFIHELSRYYDLLKEKHEIDTPPPDIQYVDVAVWQRKWIESVHARQELAFWEKELADAPPLLEIPTDFPRTAGQAAEGRRLYFELGPRLSQELHACCGREGSTSFMILMAAFQTLMHHYANQDDVLIGTPVAGRTQKEMESLIGFFVNTLVMRTRFKSDDTFRDILGRVQNKAREILNHQNYPFEKLLDALKIERSLEHAPLFQVMFSMQGDDTREFSKNFEVTPYRTDSGTAKFDLLLEMFDSPVIRGAFEYNTALFRDETVERLLTHFKNLLGQVLRNPDVPLRNLMLCSDGEYRQIIRLWNRTDVAYPGEESVPARIARQALETPGAPALSYEGQTLTYKEFDSFVNRLARHLIHLGLKPEDRVAVCLDRSDKLVLALHGIMRAGGVYVPLDPEHPLERTRFMMRDSGAVMVISSSAHAAKFTSPEVPLILTDDWEETPPPAGDEPVMRIFSPRQLAYMIYTSGSTGRPKGTLLQHDGFLNRLQWMQQAYPLDATDTVLQKTPFSFDVSVWEFFWPFMYGARLAVARADGHKDTAYLTEIIQRERVTTIHFVPPMLKVFLEAPGVTGCVSLKNVICSGEALPYALSRAFYKKVPGARLHNLYGPTEATIDVSHYTCPEEREDEKLPIGRPVANTRLYILNRALNPVPVGVSGELHIGGIQLARGYANRPDLTAEKFIPDPFSIRPGTRMYKTGDVCRFLENGEIEYISRIDHQVKVRGFRIELGEIEQALRALPAVEDCVVLVRAPGGGEKSIVAYVVSTEEQPSQGALRKALKNSLPEYMIPSAWIFIESIPLTANGKIDRKALPDPSDVGRGMLETEYVAPRNDREALLARLWQETLKMEKVGVLDNFFELGGDSIVGIQLISAAARQGLSFTPRELFEYPTIEGLASVAREGVAIHAEQETLSGPLDPTPILHWFSALPLRQRHHWNQSIMLKSHQPLKPALLRQVADSLYRHHDMLRLHWPSGRPHIAPPGDQQLFIHYDLREEDTDGQQKKLKTIVQQAQGGHDFENGPLFKMIYFSLDAALGDRLFISLHHTVVDAVSWRVLLEDLQMAYGLLLEGREASLPAKTTSYAYWAGRLNRYAREHDWSEELDFWQKHISGQAPTLEADMAGENLQGARDTIRVHLPEEKTSQLQREVPEAYNTRIVENILSALYMAWHSLSGKDSLLIDMEGHGREALFEEVDLARTVGWFTALYPFNLRPGTNDTGEIIKNIKEDFRSVPQNGLGFGVMRYLATEDIRSAMNALPRAAVLFNYLGQFEQDEAMKQRFEMLPGETGDEIGPQNRSSHLLEITSSILDGKLSFNFNFCPDTLKEETIREFATHTIRALEEIIEHSLSDDAGGYTPSDFSSAGLDQDELDDVLSELDDLE</sequence>
<dbReference type="SMART" id="SM00823">
    <property type="entry name" value="PKS_PP"/>
    <property type="match status" value="1"/>
</dbReference>
<dbReference type="SUPFAM" id="SSF47336">
    <property type="entry name" value="ACP-like"/>
    <property type="match status" value="2"/>
</dbReference>
<dbReference type="Gene3D" id="1.10.1200.10">
    <property type="entry name" value="ACP-like"/>
    <property type="match status" value="2"/>
</dbReference>
<name>A0A7V5VDZ6_CALAY</name>
<dbReference type="InterPro" id="IPR025110">
    <property type="entry name" value="AMP-bd_C"/>
</dbReference>
<dbReference type="InterPro" id="IPR000873">
    <property type="entry name" value="AMP-dep_synth/lig_dom"/>
</dbReference>
<keyword evidence="3" id="KW-0596">Phosphopantetheine</keyword>
<dbReference type="InterPro" id="IPR020845">
    <property type="entry name" value="AMP-binding_CS"/>
</dbReference>
<comment type="cofactor">
    <cofactor evidence="1">
        <name>pantetheine 4'-phosphate</name>
        <dbReference type="ChEBI" id="CHEBI:47942"/>
    </cofactor>
</comment>
<dbReference type="Pfam" id="PF13193">
    <property type="entry name" value="AMP-binding_C"/>
    <property type="match status" value="1"/>
</dbReference>
<dbReference type="Pfam" id="PF00550">
    <property type="entry name" value="PP-binding"/>
    <property type="match status" value="2"/>
</dbReference>
<dbReference type="GO" id="GO:0031177">
    <property type="term" value="F:phosphopantetheine binding"/>
    <property type="evidence" value="ECO:0007669"/>
    <property type="project" value="InterPro"/>
</dbReference>
<dbReference type="GO" id="GO:0043041">
    <property type="term" value="P:amino acid activation for nonribosomal peptide biosynthetic process"/>
    <property type="evidence" value="ECO:0007669"/>
    <property type="project" value="UniProtKB-ARBA"/>
</dbReference>
<evidence type="ECO:0000256" key="1">
    <source>
        <dbReference type="ARBA" id="ARBA00001957"/>
    </source>
</evidence>
<feature type="domain" description="Carrier" evidence="5">
    <location>
        <begin position="20"/>
        <end position="95"/>
    </location>
</feature>
<evidence type="ECO:0000313" key="6">
    <source>
        <dbReference type="EMBL" id="HHM01462.1"/>
    </source>
</evidence>
<dbReference type="CDD" id="cd19534">
    <property type="entry name" value="E_NRPS"/>
    <property type="match status" value="1"/>
</dbReference>
<dbReference type="NCBIfam" id="TIGR01720">
    <property type="entry name" value="NRPS-para261"/>
    <property type="match status" value="1"/>
</dbReference>
<dbReference type="Pfam" id="PF00668">
    <property type="entry name" value="Condensation"/>
    <property type="match status" value="2"/>
</dbReference>
<dbReference type="InterPro" id="IPR023213">
    <property type="entry name" value="CAT-like_dom_sf"/>
</dbReference>
<dbReference type="GO" id="GO:0044550">
    <property type="term" value="P:secondary metabolite biosynthetic process"/>
    <property type="evidence" value="ECO:0007669"/>
    <property type="project" value="UniProtKB-ARBA"/>
</dbReference>
<dbReference type="FunFam" id="1.10.1200.10:FF:000005">
    <property type="entry name" value="Nonribosomal peptide synthetase 1"/>
    <property type="match status" value="1"/>
</dbReference>
<dbReference type="FunFam" id="2.30.38.10:FF:000001">
    <property type="entry name" value="Non-ribosomal peptide synthetase PvdI"/>
    <property type="match status" value="1"/>
</dbReference>
<dbReference type="Gene3D" id="3.30.300.30">
    <property type="match status" value="1"/>
</dbReference>
<dbReference type="SUPFAM" id="SSF56801">
    <property type="entry name" value="Acetyl-CoA synthetase-like"/>
    <property type="match status" value="1"/>
</dbReference>
<dbReference type="Gene3D" id="3.40.50.980">
    <property type="match status" value="2"/>
</dbReference>
<dbReference type="Gene3D" id="3.30.559.30">
    <property type="entry name" value="Nonribosomal peptide synthetase, condensation domain"/>
    <property type="match status" value="2"/>
</dbReference>
<dbReference type="InterPro" id="IPR010060">
    <property type="entry name" value="NRPS_synth"/>
</dbReference>
<evidence type="ECO:0000259" key="5">
    <source>
        <dbReference type="PROSITE" id="PS50075"/>
    </source>
</evidence>
<dbReference type="InterPro" id="IPR027417">
    <property type="entry name" value="P-loop_NTPase"/>
</dbReference>
<keyword evidence="4" id="KW-0597">Phosphoprotein</keyword>
<dbReference type="CDD" id="cd17646">
    <property type="entry name" value="A_NRPS_AB3403-like"/>
    <property type="match status" value="1"/>
</dbReference>
<dbReference type="PROSITE" id="PS00012">
    <property type="entry name" value="PHOSPHOPANTETHEINE"/>
    <property type="match status" value="1"/>
</dbReference>
<dbReference type="Gene3D" id="2.30.38.10">
    <property type="entry name" value="Luciferase, Domain 3"/>
    <property type="match status" value="1"/>
</dbReference>
<dbReference type="Gene3D" id="3.30.559.10">
    <property type="entry name" value="Chloramphenicol acetyltransferase-like domain"/>
    <property type="match status" value="2"/>
</dbReference>
<comment type="similarity">
    <text evidence="2">Belongs to the ATP-dependent AMP-binding enzyme family.</text>
</comment>
<reference evidence="6" key="1">
    <citation type="journal article" date="2020" name="mSystems">
        <title>Genome- and Community-Level Interaction Insights into Carbon Utilization and Element Cycling Functions of Hydrothermarchaeota in Hydrothermal Sediment.</title>
        <authorList>
            <person name="Zhou Z."/>
            <person name="Liu Y."/>
            <person name="Xu W."/>
            <person name="Pan J."/>
            <person name="Luo Z.H."/>
            <person name="Li M."/>
        </authorList>
    </citation>
    <scope>NUCLEOTIDE SEQUENCE [LARGE SCALE GENOMIC DNA]</scope>
    <source>
        <strain evidence="6">HyVt-460</strain>
    </source>
</reference>
<dbReference type="PANTHER" id="PTHR45398:SF1">
    <property type="entry name" value="ENZYME, PUTATIVE (JCVI)-RELATED"/>
    <property type="match status" value="1"/>
</dbReference>
<dbReference type="InterPro" id="IPR009081">
    <property type="entry name" value="PP-bd_ACP"/>
</dbReference>
<evidence type="ECO:0000256" key="3">
    <source>
        <dbReference type="ARBA" id="ARBA00022450"/>
    </source>
</evidence>
<dbReference type="InterPro" id="IPR006162">
    <property type="entry name" value="Ppantetheine_attach_site"/>
</dbReference>
<accession>A0A7V5VDZ6</accession>
<dbReference type="PANTHER" id="PTHR45398">
    <property type="match status" value="1"/>
</dbReference>
<gene>
    <name evidence="6" type="ORF">ENJ15_00500</name>
</gene>
<dbReference type="SUPFAM" id="SSF52777">
    <property type="entry name" value="CoA-dependent acyltransferases"/>
    <property type="match status" value="4"/>
</dbReference>
<dbReference type="FunFam" id="3.40.50.980:FF:000001">
    <property type="entry name" value="Non-ribosomal peptide synthetase"/>
    <property type="match status" value="1"/>
</dbReference>
<dbReference type="GO" id="GO:0003824">
    <property type="term" value="F:catalytic activity"/>
    <property type="evidence" value="ECO:0007669"/>
    <property type="project" value="InterPro"/>
</dbReference>
<dbReference type="InterPro" id="IPR045851">
    <property type="entry name" value="AMP-bd_C_sf"/>
</dbReference>
<dbReference type="EMBL" id="DRLI01000022">
    <property type="protein sequence ID" value="HHM01462.1"/>
    <property type="molecule type" value="Genomic_DNA"/>
</dbReference>
<feature type="domain" description="Carrier" evidence="5">
    <location>
        <begin position="1429"/>
        <end position="1503"/>
    </location>
</feature>
<evidence type="ECO:0000256" key="4">
    <source>
        <dbReference type="ARBA" id="ARBA00022553"/>
    </source>
</evidence>
<dbReference type="InterPro" id="IPR010071">
    <property type="entry name" value="AA_adenyl_dom"/>
</dbReference>
<dbReference type="InterPro" id="IPR001242">
    <property type="entry name" value="Condensation_dom"/>
</dbReference>
<proteinExistence type="inferred from homology"/>
<dbReference type="FunFam" id="3.30.300.30:FF:000010">
    <property type="entry name" value="Enterobactin synthetase component F"/>
    <property type="match status" value="1"/>
</dbReference>
<dbReference type="InterPro" id="IPR020806">
    <property type="entry name" value="PKS_PP-bd"/>
</dbReference>
<dbReference type="FunFam" id="3.40.50.980:FF:000002">
    <property type="entry name" value="Enterobactin synthetase component F"/>
    <property type="match status" value="1"/>
</dbReference>
<organism evidence="6">
    <name type="scientific">Caldithrix abyssi</name>
    <dbReference type="NCBI Taxonomy" id="187145"/>
    <lineage>
        <taxon>Bacteria</taxon>
        <taxon>Pseudomonadati</taxon>
        <taxon>Calditrichota</taxon>
        <taxon>Calditrichia</taxon>
        <taxon>Calditrichales</taxon>
        <taxon>Calditrichaceae</taxon>
        <taxon>Caldithrix</taxon>
    </lineage>
</organism>
<dbReference type="Pfam" id="PF13469">
    <property type="entry name" value="Sulfotransfer_3"/>
    <property type="match status" value="1"/>
</dbReference>
<comment type="caution">
    <text evidence="6">The sequence shown here is derived from an EMBL/GenBank/DDBJ whole genome shotgun (WGS) entry which is preliminary data.</text>
</comment>
<dbReference type="Pfam" id="PF00501">
    <property type="entry name" value="AMP-binding"/>
    <property type="match status" value="1"/>
</dbReference>
<dbReference type="InterPro" id="IPR036736">
    <property type="entry name" value="ACP-like_sf"/>
</dbReference>